<keyword evidence="1" id="KW-0812">Transmembrane</keyword>
<dbReference type="PANTHER" id="PTHR48090">
    <property type="entry name" value="UNDECAPRENYL-PHOSPHATE 4-DEOXY-4-FORMAMIDO-L-ARABINOSE TRANSFERASE-RELATED"/>
    <property type="match status" value="1"/>
</dbReference>
<dbReference type="SUPFAM" id="SSF53448">
    <property type="entry name" value="Nucleotide-diphospho-sugar transferases"/>
    <property type="match status" value="1"/>
</dbReference>
<dbReference type="PANTHER" id="PTHR48090:SF8">
    <property type="entry name" value="GLYCOSYLTRANSFERASE CSBB-RELATED"/>
    <property type="match status" value="1"/>
</dbReference>
<name>A0A9D1RCX7_9FIRM</name>
<accession>A0A9D1RCX7</accession>
<dbReference type="GO" id="GO:0005886">
    <property type="term" value="C:plasma membrane"/>
    <property type="evidence" value="ECO:0007669"/>
    <property type="project" value="TreeGrafter"/>
</dbReference>
<reference evidence="3" key="2">
    <citation type="submission" date="2021-04" db="EMBL/GenBank/DDBJ databases">
        <authorList>
            <person name="Gilroy R."/>
        </authorList>
    </citation>
    <scope>NUCLEOTIDE SEQUENCE</scope>
    <source>
        <strain evidence="3">421</strain>
    </source>
</reference>
<dbReference type="AlphaFoldDB" id="A0A9D1RCX7"/>
<evidence type="ECO:0000256" key="1">
    <source>
        <dbReference type="SAM" id="Phobius"/>
    </source>
</evidence>
<dbReference type="CDD" id="cd04187">
    <property type="entry name" value="DPM1_like_bac"/>
    <property type="match status" value="1"/>
</dbReference>
<dbReference type="Gene3D" id="3.90.550.10">
    <property type="entry name" value="Spore Coat Polysaccharide Biosynthesis Protein SpsA, Chain A"/>
    <property type="match status" value="1"/>
</dbReference>
<evidence type="ECO:0000259" key="2">
    <source>
        <dbReference type="Pfam" id="PF00535"/>
    </source>
</evidence>
<organism evidence="3 4">
    <name type="scientific">Candidatus Eubacterium faecipullorum</name>
    <dbReference type="NCBI Taxonomy" id="2838571"/>
    <lineage>
        <taxon>Bacteria</taxon>
        <taxon>Bacillati</taxon>
        <taxon>Bacillota</taxon>
        <taxon>Clostridia</taxon>
        <taxon>Eubacteriales</taxon>
        <taxon>Eubacteriaceae</taxon>
        <taxon>Eubacterium</taxon>
    </lineage>
</organism>
<feature type="transmembrane region" description="Helical" evidence="1">
    <location>
        <begin position="264"/>
        <end position="289"/>
    </location>
</feature>
<sequence>MKLSLVVPCYNEEGNVEKFYSEVKKVFAGKVADYEFVFVNDGSKDDTYKLLKKLYEEHKESRIQVLSFSRNFGKEAAIYAGLNAVRGDLVCLIDADLQQRPEVVLQMLDIMEKDSSVDCVTAYQDERKESKLMSAMKSAFYKIINKVAEVPFVNGASDFRLMKRQMVQAVLEMGEYHRFSKGIFSFVGFNTEYMPYTVQERESGESKWSFIKLLKYAIEGIVSFTTFPLKVSAYIGFFSSLASIIYLLVVVIQKLAFGIDVPGYATIVVLVLLLGGLQLFCLGILGEYISKIYVQVKNRPVYILKDHLGAEKGGKNNHE</sequence>
<dbReference type="InterPro" id="IPR050256">
    <property type="entry name" value="Glycosyltransferase_2"/>
</dbReference>
<keyword evidence="1" id="KW-0472">Membrane</keyword>
<dbReference type="InterPro" id="IPR001173">
    <property type="entry name" value="Glyco_trans_2-like"/>
</dbReference>
<evidence type="ECO:0000313" key="4">
    <source>
        <dbReference type="Proteomes" id="UP000824205"/>
    </source>
</evidence>
<comment type="caution">
    <text evidence="3">The sequence shown here is derived from an EMBL/GenBank/DDBJ whole genome shotgun (WGS) entry which is preliminary data.</text>
</comment>
<dbReference type="EMBL" id="DXGE01000015">
    <property type="protein sequence ID" value="HIW85549.1"/>
    <property type="molecule type" value="Genomic_DNA"/>
</dbReference>
<gene>
    <name evidence="3" type="ORF">IAA48_03550</name>
</gene>
<dbReference type="Pfam" id="PF00535">
    <property type="entry name" value="Glycos_transf_2"/>
    <property type="match status" value="1"/>
</dbReference>
<protein>
    <submittedName>
        <fullName evidence="3">Glycosyltransferase family 2 protein</fullName>
    </submittedName>
</protein>
<proteinExistence type="predicted"/>
<feature type="domain" description="Glycosyltransferase 2-like" evidence="2">
    <location>
        <begin position="4"/>
        <end position="169"/>
    </location>
</feature>
<dbReference type="Proteomes" id="UP000824205">
    <property type="component" value="Unassembled WGS sequence"/>
</dbReference>
<reference evidence="3" key="1">
    <citation type="journal article" date="2021" name="PeerJ">
        <title>Extensive microbial diversity within the chicken gut microbiome revealed by metagenomics and culture.</title>
        <authorList>
            <person name="Gilroy R."/>
            <person name="Ravi A."/>
            <person name="Getino M."/>
            <person name="Pursley I."/>
            <person name="Horton D.L."/>
            <person name="Alikhan N.F."/>
            <person name="Baker D."/>
            <person name="Gharbi K."/>
            <person name="Hall N."/>
            <person name="Watson M."/>
            <person name="Adriaenssens E.M."/>
            <person name="Foster-Nyarko E."/>
            <person name="Jarju S."/>
            <person name="Secka A."/>
            <person name="Antonio M."/>
            <person name="Oren A."/>
            <person name="Chaudhuri R.R."/>
            <person name="La Ragione R."/>
            <person name="Hildebrand F."/>
            <person name="Pallen M.J."/>
        </authorList>
    </citation>
    <scope>NUCLEOTIDE SEQUENCE</scope>
    <source>
        <strain evidence="3">421</strain>
    </source>
</reference>
<feature type="transmembrane region" description="Helical" evidence="1">
    <location>
        <begin position="231"/>
        <end position="252"/>
    </location>
</feature>
<dbReference type="InterPro" id="IPR029044">
    <property type="entry name" value="Nucleotide-diphossugar_trans"/>
</dbReference>
<keyword evidence="1" id="KW-1133">Transmembrane helix</keyword>
<evidence type="ECO:0000313" key="3">
    <source>
        <dbReference type="EMBL" id="HIW85549.1"/>
    </source>
</evidence>